<dbReference type="SMART" id="SM00722">
    <property type="entry name" value="CASH"/>
    <property type="match status" value="2"/>
</dbReference>
<dbReference type="InterPro" id="IPR006633">
    <property type="entry name" value="Carb-bd_sugar_hydrolysis-dom"/>
</dbReference>
<dbReference type="EMBL" id="CP121689">
    <property type="protein sequence ID" value="WZL77212.1"/>
    <property type="molecule type" value="Genomic_DNA"/>
</dbReference>
<dbReference type="SMART" id="SM00710">
    <property type="entry name" value="PbH1"/>
    <property type="match status" value="8"/>
</dbReference>
<evidence type="ECO:0000256" key="6">
    <source>
        <dbReference type="ARBA" id="ARBA00023136"/>
    </source>
</evidence>
<dbReference type="InterPro" id="IPR006626">
    <property type="entry name" value="PbH1"/>
</dbReference>
<evidence type="ECO:0000256" key="2">
    <source>
        <dbReference type="ARBA" id="ARBA00004442"/>
    </source>
</evidence>
<keyword evidence="5" id="KW-0732">Signal</keyword>
<keyword evidence="10" id="KW-1185">Reference proteome</keyword>
<dbReference type="InterPro" id="IPR011050">
    <property type="entry name" value="Pectin_lyase_fold/virulence"/>
</dbReference>
<dbReference type="PANTHER" id="PTHR11319:SF35">
    <property type="entry name" value="OUTER MEMBRANE PROTEIN PMPC-RELATED"/>
    <property type="match status" value="1"/>
</dbReference>
<keyword evidence="7" id="KW-0998">Cell outer membrane</keyword>
<dbReference type="RefSeq" id="WP_369019377.1">
    <property type="nucleotide sequence ID" value="NZ_CP121689.1"/>
</dbReference>
<dbReference type="NCBIfam" id="TIGR01376">
    <property type="entry name" value="POMP_repeat"/>
    <property type="match status" value="1"/>
</dbReference>
<reference evidence="9 10" key="1">
    <citation type="submission" date="2023-03" db="EMBL/GenBank/DDBJ databases">
        <title>Novel Species.</title>
        <authorList>
            <person name="Ma S."/>
        </authorList>
    </citation>
    <scope>NUCLEOTIDE SEQUENCE [LARGE SCALE GENOMIC DNA]</scope>
    <source>
        <strain evidence="9 10">B11</strain>
    </source>
</reference>
<organism evidence="9 10">
    <name type="scientific">Thermatribacter velox</name>
    <dbReference type="NCBI Taxonomy" id="3039681"/>
    <lineage>
        <taxon>Bacteria</taxon>
        <taxon>Pseudomonadati</taxon>
        <taxon>Atribacterota</taxon>
        <taxon>Atribacteria</taxon>
        <taxon>Atribacterales</taxon>
        <taxon>Thermatribacteraceae</taxon>
        <taxon>Thermatribacter</taxon>
    </lineage>
</organism>
<evidence type="ECO:0000259" key="8">
    <source>
        <dbReference type="SMART" id="SM00722"/>
    </source>
</evidence>
<dbReference type="InterPro" id="IPR012334">
    <property type="entry name" value="Pectin_lyas_fold"/>
</dbReference>
<feature type="domain" description="Carbohydrate-binding/sugar hydrolysis" evidence="8">
    <location>
        <begin position="642"/>
        <end position="778"/>
    </location>
</feature>
<name>A0ABZ2YEH6_9BACT</name>
<dbReference type="Pfam" id="PF02415">
    <property type="entry name" value="Chlam_PMP"/>
    <property type="match status" value="1"/>
</dbReference>
<dbReference type="InterPro" id="IPR003368">
    <property type="entry name" value="POMP_repeat"/>
</dbReference>
<dbReference type="SUPFAM" id="SSF51126">
    <property type="entry name" value="Pectin lyase-like"/>
    <property type="match status" value="2"/>
</dbReference>
<sequence>MHWTLLFLFLVLLNFLSSCSFTTSPQVPILRGKVFVEDIKREITKGYPISGAIVQALEPESERVIAKTESDREGHYVLYVPPGGPYLIRATKNNLELLDFSPPIRENTIYNLDLTGISSTAITLVLLETAREGYDFQSVNAESIKKIARFDELLERIWEIVVDGGNPVNDGRVLQLVRELAKALFPNPQTTVEASSFLTPIRNVTQNKYYFKLQDAIDEAQSGDTIIASTGIYRENINFKGKNIVLQSTNPDDPQVVAETIIDGGNKGSVVTFQSGESSEAVLWGFTIRNGSGNIPSPNPGLSCGGGIFIKGSSPVLKKNRIQKNSAACGGGIYIEDGSPSFLGNIIEANTSTIYGGGICIVKAFPIIGSSDPNLKNIIQNNQSGLGGGIYADKESTIISDGIPWDRTFYAPPAGWSNPSYTDFNILSTNNHTGGSVGSQVYFEACSVNFTVEGPGEIIASGRVVTNQDLLLPVGATLDLQTIPGTDHSFLKWVVNGIDHSANPFLTFTVFNNTTIQAVLTPTRVIAFKISPNDGTNVGSIFVDGVKVLDGEIETQTIQYYPEGKIINIEAQDLAGNFQNWNTGNNNSSISYEVASDAEVTASFTTPPVKNVTQGVYHREISEATSSAQAKDTLEVSPGIYYENGITVPEEVILKSTGGQDATIIDGNNTSPGIILQSGATIEGFTIQDFSSSAVYVAGENCTIKNNRILNNQADNGGGIYVSSEANNCTITANVIENNQATNYGGGIYASTCSGGDIYQNTIQYNQAGSAGGGIYLSGNISYRDNIIYKNTAPKCPNVSTASGLCE</sequence>
<evidence type="ECO:0000256" key="3">
    <source>
        <dbReference type="ARBA" id="ARBA00004613"/>
    </source>
</evidence>
<keyword evidence="4" id="KW-0964">Secreted</keyword>
<dbReference type="Gene3D" id="2.160.20.10">
    <property type="entry name" value="Single-stranded right-handed beta-helix, Pectin lyase-like"/>
    <property type="match status" value="2"/>
</dbReference>
<proteinExistence type="predicted"/>
<dbReference type="Proteomes" id="UP001461341">
    <property type="component" value="Chromosome"/>
</dbReference>
<dbReference type="SUPFAM" id="SSF49478">
    <property type="entry name" value="Cna protein B-type domain"/>
    <property type="match status" value="1"/>
</dbReference>
<evidence type="ECO:0000313" key="10">
    <source>
        <dbReference type="Proteomes" id="UP001461341"/>
    </source>
</evidence>
<evidence type="ECO:0000256" key="5">
    <source>
        <dbReference type="ARBA" id="ARBA00022729"/>
    </source>
</evidence>
<accession>A0ABZ2YEH6</accession>
<evidence type="ECO:0000256" key="7">
    <source>
        <dbReference type="ARBA" id="ARBA00023237"/>
    </source>
</evidence>
<protein>
    <submittedName>
        <fullName evidence="9">Right-handed parallel beta-helix repeat-containing protein</fullName>
    </submittedName>
</protein>
<evidence type="ECO:0000256" key="4">
    <source>
        <dbReference type="ARBA" id="ARBA00022525"/>
    </source>
</evidence>
<dbReference type="PANTHER" id="PTHR11319">
    <property type="entry name" value="G PROTEIN-COUPLED RECEPTOR-RELATED"/>
    <property type="match status" value="1"/>
</dbReference>
<comment type="subcellular location">
    <subcellularLocation>
        <location evidence="1">Cell envelope</location>
    </subcellularLocation>
    <subcellularLocation>
        <location evidence="2">Cell outer membrane</location>
    </subcellularLocation>
    <subcellularLocation>
        <location evidence="3">Secreted</location>
    </subcellularLocation>
</comment>
<evidence type="ECO:0000256" key="1">
    <source>
        <dbReference type="ARBA" id="ARBA00004196"/>
    </source>
</evidence>
<evidence type="ECO:0000313" key="9">
    <source>
        <dbReference type="EMBL" id="WZL77212.1"/>
    </source>
</evidence>
<keyword evidence="6" id="KW-0472">Membrane</keyword>
<feature type="domain" description="Carbohydrate-binding/sugar hydrolysis" evidence="8">
    <location>
        <begin position="228"/>
        <end position="362"/>
    </location>
</feature>
<gene>
    <name evidence="9" type="ORF">QBE54_02200</name>
</gene>